<dbReference type="EMBL" id="JEMB01001113">
    <property type="protein sequence ID" value="KYF90465.1"/>
    <property type="molecule type" value="Genomic_DNA"/>
</dbReference>
<gene>
    <name evidence="10" type="ORF">BE17_41795</name>
</gene>
<keyword evidence="7" id="KW-0175">Coiled coil</keyword>
<accession>A0A150SDC6</accession>
<evidence type="ECO:0000256" key="2">
    <source>
        <dbReference type="ARBA" id="ARBA00022741"/>
    </source>
</evidence>
<dbReference type="AlphaFoldDB" id="A0A150SDC6"/>
<dbReference type="PIRSF" id="PIRSF005814">
    <property type="entry name" value="MutS_YshD"/>
    <property type="match status" value="1"/>
</dbReference>
<organism evidence="10 11">
    <name type="scientific">Sorangium cellulosum</name>
    <name type="common">Polyangium cellulosum</name>
    <dbReference type="NCBI Taxonomy" id="56"/>
    <lineage>
        <taxon>Bacteria</taxon>
        <taxon>Pseudomonadati</taxon>
        <taxon>Myxococcota</taxon>
        <taxon>Polyangia</taxon>
        <taxon>Polyangiales</taxon>
        <taxon>Polyangiaceae</taxon>
        <taxon>Sorangium</taxon>
    </lineage>
</organism>
<dbReference type="Proteomes" id="UP000075635">
    <property type="component" value="Unassembled WGS sequence"/>
</dbReference>
<reference evidence="10 11" key="1">
    <citation type="submission" date="2014-02" db="EMBL/GenBank/DDBJ databases">
        <title>The small core and large imbalanced accessory genome model reveals a collaborative survival strategy of Sorangium cellulosum strains in nature.</title>
        <authorList>
            <person name="Han K."/>
            <person name="Peng R."/>
            <person name="Blom J."/>
            <person name="Li Y.-Z."/>
        </authorList>
    </citation>
    <scope>NUCLEOTIDE SEQUENCE [LARGE SCALE GENOMIC DNA]</scope>
    <source>
        <strain evidence="10 11">So0011-07</strain>
    </source>
</reference>
<dbReference type="SUPFAM" id="SSF48334">
    <property type="entry name" value="DNA repair protein MutS, domain III"/>
    <property type="match status" value="1"/>
</dbReference>
<dbReference type="SMART" id="SM00534">
    <property type="entry name" value="MUTSac"/>
    <property type="match status" value="1"/>
</dbReference>
<keyword evidence="4" id="KW-0067">ATP-binding</keyword>
<keyword evidence="5" id="KW-0694">RNA-binding</keyword>
<keyword evidence="6" id="KW-0238">DNA-binding</keyword>
<feature type="domain" description="DNA mismatch repair proteins mutS family" evidence="9">
    <location>
        <begin position="350"/>
        <end position="535"/>
    </location>
</feature>
<dbReference type="GO" id="GO:0030983">
    <property type="term" value="F:mismatched DNA binding"/>
    <property type="evidence" value="ECO:0007669"/>
    <property type="project" value="InterPro"/>
</dbReference>
<dbReference type="InterPro" id="IPR045076">
    <property type="entry name" value="MutS"/>
</dbReference>
<dbReference type="Gene3D" id="3.40.50.300">
    <property type="entry name" value="P-loop containing nucleotide triphosphate hydrolases"/>
    <property type="match status" value="1"/>
</dbReference>
<evidence type="ECO:0000313" key="11">
    <source>
        <dbReference type="Proteomes" id="UP000075635"/>
    </source>
</evidence>
<dbReference type="GO" id="GO:0005524">
    <property type="term" value="F:ATP binding"/>
    <property type="evidence" value="ECO:0007669"/>
    <property type="project" value="UniProtKB-KW"/>
</dbReference>
<comment type="caution">
    <text evidence="10">The sequence shown here is derived from an EMBL/GenBank/DDBJ whole genome shotgun (WGS) entry which is preliminary data.</text>
</comment>
<keyword evidence="2" id="KW-0547">Nucleotide-binding</keyword>
<evidence type="ECO:0000256" key="6">
    <source>
        <dbReference type="ARBA" id="ARBA00023125"/>
    </source>
</evidence>
<dbReference type="InterPro" id="IPR027417">
    <property type="entry name" value="P-loop_NTPase"/>
</dbReference>
<evidence type="ECO:0000256" key="7">
    <source>
        <dbReference type="SAM" id="Coils"/>
    </source>
</evidence>
<dbReference type="GO" id="GO:0016887">
    <property type="term" value="F:ATP hydrolysis activity"/>
    <property type="evidence" value="ECO:0007669"/>
    <property type="project" value="InterPro"/>
</dbReference>
<evidence type="ECO:0000313" key="10">
    <source>
        <dbReference type="EMBL" id="KYF90465.1"/>
    </source>
</evidence>
<dbReference type="FunFam" id="3.40.50.300:FF:000830">
    <property type="entry name" value="Endonuclease MutS2"/>
    <property type="match status" value="1"/>
</dbReference>
<dbReference type="Pfam" id="PF00488">
    <property type="entry name" value="MutS_V"/>
    <property type="match status" value="1"/>
</dbReference>
<evidence type="ECO:0000259" key="9">
    <source>
        <dbReference type="SMART" id="SM00534"/>
    </source>
</evidence>
<dbReference type="NCBIfam" id="TIGR01069">
    <property type="entry name" value="mutS2"/>
    <property type="match status" value="1"/>
</dbReference>
<name>A0A150SDC6_SORCE</name>
<keyword evidence="1" id="KW-0699">rRNA-binding</keyword>
<dbReference type="InterPro" id="IPR000432">
    <property type="entry name" value="DNA_mismatch_repair_MutS_C"/>
</dbReference>
<feature type="coiled-coil region" evidence="7">
    <location>
        <begin position="545"/>
        <end position="619"/>
    </location>
</feature>
<dbReference type="InterPro" id="IPR036187">
    <property type="entry name" value="DNA_mismatch_repair_MutS_sf"/>
</dbReference>
<dbReference type="InterPro" id="IPR005747">
    <property type="entry name" value="MutS2"/>
</dbReference>
<proteinExistence type="predicted"/>
<dbReference type="PANTHER" id="PTHR48466:SF2">
    <property type="entry name" value="OS10G0509000 PROTEIN"/>
    <property type="match status" value="1"/>
</dbReference>
<feature type="non-terminal residue" evidence="10">
    <location>
        <position position="627"/>
    </location>
</feature>
<dbReference type="GO" id="GO:0045910">
    <property type="term" value="P:negative regulation of DNA recombination"/>
    <property type="evidence" value="ECO:0007669"/>
    <property type="project" value="InterPro"/>
</dbReference>
<evidence type="ECO:0000256" key="3">
    <source>
        <dbReference type="ARBA" id="ARBA00022801"/>
    </source>
</evidence>
<keyword evidence="3" id="KW-0378">Hydrolase</keyword>
<dbReference type="GO" id="GO:0004519">
    <property type="term" value="F:endonuclease activity"/>
    <property type="evidence" value="ECO:0007669"/>
    <property type="project" value="InterPro"/>
</dbReference>
<evidence type="ECO:0000256" key="5">
    <source>
        <dbReference type="ARBA" id="ARBA00022884"/>
    </source>
</evidence>
<dbReference type="GO" id="GO:0006298">
    <property type="term" value="P:mismatch repair"/>
    <property type="evidence" value="ECO:0007669"/>
    <property type="project" value="InterPro"/>
</dbReference>
<dbReference type="SMART" id="SM00533">
    <property type="entry name" value="MUTSd"/>
    <property type="match status" value="1"/>
</dbReference>
<dbReference type="GO" id="GO:0140664">
    <property type="term" value="F:ATP-dependent DNA damage sensor activity"/>
    <property type="evidence" value="ECO:0007669"/>
    <property type="project" value="InterPro"/>
</dbReference>
<evidence type="ECO:0000256" key="4">
    <source>
        <dbReference type="ARBA" id="ARBA00022840"/>
    </source>
</evidence>
<evidence type="ECO:0000256" key="1">
    <source>
        <dbReference type="ARBA" id="ARBA00022730"/>
    </source>
</evidence>
<dbReference type="SUPFAM" id="SSF52540">
    <property type="entry name" value="P-loop containing nucleoside triphosphate hydrolases"/>
    <property type="match status" value="1"/>
</dbReference>
<evidence type="ECO:0000259" key="8">
    <source>
        <dbReference type="SMART" id="SM00533"/>
    </source>
</evidence>
<dbReference type="InterPro" id="IPR007696">
    <property type="entry name" value="DNA_mismatch_repair_MutS_core"/>
</dbReference>
<sequence length="627" mass="67663">MEYKPEGPFADPCPTKTRADLEWDRILEALAERCASRAGKRLARALPFASTRAEALTMLSEVREAFELARAGEPLPSRDVAELEEALDRARIGAALANEELRAVLGLLEAARTARQYLQSRRQIAPTLYAACATNPELDAVARELAAAFDPDGTLSDRASPRLEALRAERRAVRDRLVRRLEDLIQKHEDILQDRYWTERDGRYVLPVRSDAHERFPGIVHATSASGATVFVEPRVLVETGNRMKMVDAEVAREELAIYAALTARVAEDIESVAAAARALAHADVRAAAARLARDLDLTFPDVPQDAFADRGASDGAARPASIVLHGGRHPLLALDGVKVVPSDLSMSAGRAMIVSGPNAGGKTVALKTLGLAALMVRAGLPVAAREGSRVALFDVVLTDVGDEQNLHKNLSTFSAHVQNLGQILGETRPGALVLLDELAGGTDPREGEALAAAVLDSLCARGGTVVCTTHYEGLKALALGDQRFENASVGFDLATMSPTFRLVVGVPGASSALAVARRFGIPAAVLERAERFLTKEAVTFEQMVEKLSAERRALELAREDAEREAAGARAKRRELDGEIGRLREKERAVITREGEALLASLRRARDDLKAAQSRLRGKPTEEDVRA</sequence>
<dbReference type="GO" id="GO:0019843">
    <property type="term" value="F:rRNA binding"/>
    <property type="evidence" value="ECO:0007669"/>
    <property type="project" value="UniProtKB-KW"/>
</dbReference>
<protein>
    <submittedName>
        <fullName evidence="10">DNA mismatch repair protein</fullName>
    </submittedName>
</protein>
<dbReference type="PANTHER" id="PTHR48466">
    <property type="entry name" value="OS10G0509000 PROTEIN-RELATED"/>
    <property type="match status" value="1"/>
</dbReference>
<feature type="domain" description="DNA mismatch repair protein MutS core" evidence="8">
    <location>
        <begin position="21"/>
        <end position="336"/>
    </location>
</feature>